<keyword evidence="7" id="KW-1133">Transmembrane helix</keyword>
<evidence type="ECO:0000256" key="7">
    <source>
        <dbReference type="ARBA" id="ARBA00022989"/>
    </source>
</evidence>
<accession>A0A8S1H2G8</accession>
<evidence type="ECO:0000313" key="12">
    <source>
        <dbReference type="Proteomes" id="UP000835052"/>
    </source>
</evidence>
<dbReference type="PANTHER" id="PTHR21397:SF4">
    <property type="entry name" value="ER MEMBRANE PROTEIN COMPLEX SUBUNIT 10"/>
    <property type="match status" value="1"/>
</dbReference>
<comment type="similarity">
    <text evidence="2">Belongs to the EMC10 family.</text>
</comment>
<dbReference type="OrthoDB" id="1894652at2759"/>
<evidence type="ECO:0000256" key="6">
    <source>
        <dbReference type="ARBA" id="ARBA00022824"/>
    </source>
</evidence>
<keyword evidence="6" id="KW-0256">Endoplasmic reticulum</keyword>
<evidence type="ECO:0000256" key="1">
    <source>
        <dbReference type="ARBA" id="ARBA00004115"/>
    </source>
</evidence>
<evidence type="ECO:0000256" key="9">
    <source>
        <dbReference type="SAM" id="MobiDB-lite"/>
    </source>
</evidence>
<dbReference type="GO" id="GO:0072546">
    <property type="term" value="C:EMC complex"/>
    <property type="evidence" value="ECO:0007669"/>
    <property type="project" value="TreeGrafter"/>
</dbReference>
<evidence type="ECO:0000256" key="5">
    <source>
        <dbReference type="ARBA" id="ARBA00022729"/>
    </source>
</evidence>
<comment type="caution">
    <text evidence="11">The sequence shown here is derived from an EMBL/GenBank/DDBJ whole genome shotgun (WGS) entry which is preliminary data.</text>
</comment>
<evidence type="ECO:0000256" key="8">
    <source>
        <dbReference type="ARBA" id="ARBA00023136"/>
    </source>
</evidence>
<dbReference type="Proteomes" id="UP000835052">
    <property type="component" value="Unassembled WGS sequence"/>
</dbReference>
<evidence type="ECO:0000256" key="4">
    <source>
        <dbReference type="ARBA" id="ARBA00022692"/>
    </source>
</evidence>
<comment type="subcellular location">
    <subcellularLocation>
        <location evidence="1">Endoplasmic reticulum membrane</location>
        <topology evidence="1">Single-pass type I membrane protein</topology>
    </subcellularLocation>
</comment>
<dbReference type="PANTHER" id="PTHR21397">
    <property type="entry name" value="CHROMATIN COMPLEXES SUBUNIT BAP18-RELATED"/>
    <property type="match status" value="1"/>
</dbReference>
<feature type="region of interest" description="Disordered" evidence="9">
    <location>
        <begin position="178"/>
        <end position="201"/>
    </location>
</feature>
<dbReference type="CDD" id="cd22209">
    <property type="entry name" value="EMC10"/>
    <property type="match status" value="1"/>
</dbReference>
<dbReference type="EMBL" id="CAJGYM010000011">
    <property type="protein sequence ID" value="CAD6189715.1"/>
    <property type="molecule type" value="Genomic_DNA"/>
</dbReference>
<protein>
    <recommendedName>
        <fullName evidence="3">ER membrane protein complex subunit 10</fullName>
    </recommendedName>
</protein>
<evidence type="ECO:0000313" key="11">
    <source>
        <dbReference type="EMBL" id="CAD6189715.1"/>
    </source>
</evidence>
<keyword evidence="5 10" id="KW-0732">Signal</keyword>
<feature type="signal peptide" evidence="10">
    <location>
        <begin position="1"/>
        <end position="16"/>
    </location>
</feature>
<keyword evidence="4" id="KW-0812">Transmembrane</keyword>
<sequence>MLQATIALLCAASALAAEWTINLEYSVNDFKNTYPLGTIELRRNFEGNFTGNFKSSTDSQFGKKLLNALDETYSVRAVSSTQPGKTFITSNTPCNILQTRLFHLFWVSIDAEHRTLMSLAVYPDTVALSKEGATLRLSTETCSDALEQFIPSLADRAEGGVAKGVVHVNARGVLPSPDTQSFVQKMERERRARQQQGGGETDNRSFLAKYWMYIVPVVIFRADFERHDARTTGRRSCSININ</sequence>
<dbReference type="Pfam" id="PF21203">
    <property type="entry name" value="ECM10"/>
    <property type="match status" value="1"/>
</dbReference>
<evidence type="ECO:0000256" key="3">
    <source>
        <dbReference type="ARBA" id="ARBA00020105"/>
    </source>
</evidence>
<name>A0A8S1H2G8_9PELO</name>
<dbReference type="AlphaFoldDB" id="A0A8S1H2G8"/>
<proteinExistence type="inferred from homology"/>
<evidence type="ECO:0000256" key="10">
    <source>
        <dbReference type="SAM" id="SignalP"/>
    </source>
</evidence>
<feature type="chain" id="PRO_5035845508" description="ER membrane protein complex subunit 10" evidence="10">
    <location>
        <begin position="17"/>
        <end position="242"/>
    </location>
</feature>
<evidence type="ECO:0000256" key="2">
    <source>
        <dbReference type="ARBA" id="ARBA00007695"/>
    </source>
</evidence>
<keyword evidence="12" id="KW-1185">Reference proteome</keyword>
<gene>
    <name evidence="11" type="ORF">CAUJ_LOCUS5634</name>
</gene>
<reference evidence="11" key="1">
    <citation type="submission" date="2020-10" db="EMBL/GenBank/DDBJ databases">
        <authorList>
            <person name="Kikuchi T."/>
        </authorList>
    </citation>
    <scope>NUCLEOTIDE SEQUENCE</scope>
    <source>
        <strain evidence="11">NKZ352</strain>
    </source>
</reference>
<keyword evidence="8" id="KW-0472">Membrane</keyword>
<organism evidence="11 12">
    <name type="scientific">Caenorhabditis auriculariae</name>
    <dbReference type="NCBI Taxonomy" id="2777116"/>
    <lineage>
        <taxon>Eukaryota</taxon>
        <taxon>Metazoa</taxon>
        <taxon>Ecdysozoa</taxon>
        <taxon>Nematoda</taxon>
        <taxon>Chromadorea</taxon>
        <taxon>Rhabditida</taxon>
        <taxon>Rhabditina</taxon>
        <taxon>Rhabditomorpha</taxon>
        <taxon>Rhabditoidea</taxon>
        <taxon>Rhabditidae</taxon>
        <taxon>Peloderinae</taxon>
        <taxon>Caenorhabditis</taxon>
    </lineage>
</organism>